<proteinExistence type="predicted"/>
<reference evidence="2 3" key="1">
    <citation type="journal article" date="2010" name="Proc. Natl. Acad. Sci. U.S.A.">
        <title>Insights into evolution of multicellular fungi from the assembled chromosomes of the mushroom Coprinopsis cinerea (Coprinus cinereus).</title>
        <authorList>
            <person name="Stajich J.E."/>
            <person name="Wilke S.K."/>
            <person name="Ahren D."/>
            <person name="Au C.H."/>
            <person name="Birren B.W."/>
            <person name="Borodovsky M."/>
            <person name="Burns C."/>
            <person name="Canback B."/>
            <person name="Casselton L.A."/>
            <person name="Cheng C.K."/>
            <person name="Deng J."/>
            <person name="Dietrich F.S."/>
            <person name="Fargo D.C."/>
            <person name="Farman M.L."/>
            <person name="Gathman A.C."/>
            <person name="Goldberg J."/>
            <person name="Guigo R."/>
            <person name="Hoegger P.J."/>
            <person name="Hooker J.B."/>
            <person name="Huggins A."/>
            <person name="James T.Y."/>
            <person name="Kamada T."/>
            <person name="Kilaru S."/>
            <person name="Kodira C."/>
            <person name="Kues U."/>
            <person name="Kupfer D."/>
            <person name="Kwan H.S."/>
            <person name="Lomsadze A."/>
            <person name="Li W."/>
            <person name="Lilly W.W."/>
            <person name="Ma L.J."/>
            <person name="Mackey A.J."/>
            <person name="Manning G."/>
            <person name="Martin F."/>
            <person name="Muraguchi H."/>
            <person name="Natvig D.O."/>
            <person name="Palmerini H."/>
            <person name="Ramesh M.A."/>
            <person name="Rehmeyer C.J."/>
            <person name="Roe B.A."/>
            <person name="Shenoy N."/>
            <person name="Stanke M."/>
            <person name="Ter-Hovhannisyan V."/>
            <person name="Tunlid A."/>
            <person name="Velagapudi R."/>
            <person name="Vision T.J."/>
            <person name="Zeng Q."/>
            <person name="Zolan M.E."/>
            <person name="Pukkila P.J."/>
        </authorList>
    </citation>
    <scope>NUCLEOTIDE SEQUENCE [LARGE SCALE GENOMIC DNA]</scope>
    <source>
        <strain evidence="3">Okayama-7 / 130 / ATCC MYA-4618 / FGSC 9003</strain>
    </source>
</reference>
<dbReference type="EMBL" id="AACS02000005">
    <property type="protein sequence ID" value="EAU80562.2"/>
    <property type="molecule type" value="Genomic_DNA"/>
</dbReference>
<evidence type="ECO:0000313" key="3">
    <source>
        <dbReference type="Proteomes" id="UP000001861"/>
    </source>
</evidence>
<sequence length="436" mass="46902">MDVCFVWNFDDLGTTRGASDQNLIHLILTLVLLYDLDISPTILMTVDLAYGFPIRRTLHTHSLLALSLPADSNQSVMTTTVTTGKSLPTIPTSFLHPSLNLSKTTSRHALKRKCKHAPTSTATPDDPPPELLSGKSTRRKPALFRSSTSDEDIRTMLARIDAAIAITPASPLQTEEYGPIGEYDHPGSGSNPSPSPRSKWVVGGGSGSGGSSSKSSIRTGSIDGATDPLRGRKPTKRPSLNRDRFESESELFPLPPSPKSKTKARSGGKEDLKPGGPDDSRDDHDEGGGESPVQAEEVPHWTAVLESTISTPISTPRPHLNERGSEKRLSFPLSSGPGTDPDTSCNSSAPESDALIYETTRPPATTGSYLLETRSTPTDVPESVETGTGDEDAYADASSENEPVPSRWNHSEADIEGYSSTNVEEIFRSIFTRPRI</sequence>
<feature type="compositionally biased region" description="Polar residues" evidence="1">
    <location>
        <begin position="362"/>
        <end position="378"/>
    </location>
</feature>
<evidence type="ECO:0000256" key="1">
    <source>
        <dbReference type="SAM" id="MobiDB-lite"/>
    </source>
</evidence>
<feature type="compositionally biased region" description="Basic and acidic residues" evidence="1">
    <location>
        <begin position="267"/>
        <end position="287"/>
    </location>
</feature>
<feature type="compositionally biased region" description="Polar residues" evidence="1">
    <location>
        <begin position="332"/>
        <end position="350"/>
    </location>
</feature>
<comment type="caution">
    <text evidence="2">The sequence shown here is derived from an EMBL/GenBank/DDBJ whole genome shotgun (WGS) entry which is preliminary data.</text>
</comment>
<dbReference type="HOGENOM" id="CLU_628528_0_0_1"/>
<feature type="region of interest" description="Disordered" evidence="1">
    <location>
        <begin position="106"/>
        <end position="149"/>
    </location>
</feature>
<feature type="compositionally biased region" description="Basic and acidic residues" evidence="1">
    <location>
        <begin position="319"/>
        <end position="329"/>
    </location>
</feature>
<dbReference type="KEGG" id="cci:CC1G_09959"/>
<feature type="compositionally biased region" description="Basic residues" evidence="1">
    <location>
        <begin position="106"/>
        <end position="116"/>
    </location>
</feature>
<dbReference type="Proteomes" id="UP000001861">
    <property type="component" value="Unassembled WGS sequence"/>
</dbReference>
<feature type="compositionally biased region" description="Polar residues" evidence="1">
    <location>
        <begin position="305"/>
        <end position="314"/>
    </location>
</feature>
<dbReference type="InParanoid" id="A8PGS2"/>
<organism evidence="2 3">
    <name type="scientific">Coprinopsis cinerea (strain Okayama-7 / 130 / ATCC MYA-4618 / FGSC 9003)</name>
    <name type="common">Inky cap fungus</name>
    <name type="synonym">Hormographiella aspergillata</name>
    <dbReference type="NCBI Taxonomy" id="240176"/>
    <lineage>
        <taxon>Eukaryota</taxon>
        <taxon>Fungi</taxon>
        <taxon>Dikarya</taxon>
        <taxon>Basidiomycota</taxon>
        <taxon>Agaricomycotina</taxon>
        <taxon>Agaricomycetes</taxon>
        <taxon>Agaricomycetidae</taxon>
        <taxon>Agaricales</taxon>
        <taxon>Agaricineae</taxon>
        <taxon>Psathyrellaceae</taxon>
        <taxon>Coprinopsis</taxon>
    </lineage>
</organism>
<keyword evidence="3" id="KW-1185">Reference proteome</keyword>
<feature type="region of interest" description="Disordered" evidence="1">
    <location>
        <begin position="173"/>
        <end position="410"/>
    </location>
</feature>
<dbReference type="RefSeq" id="XP_001841267.2">
    <property type="nucleotide sequence ID" value="XM_001841215.2"/>
</dbReference>
<dbReference type="GeneID" id="6017945"/>
<dbReference type="AlphaFoldDB" id="A8PGS2"/>
<gene>
    <name evidence="2" type="ORF">CC1G_09959</name>
</gene>
<name>A8PGS2_COPC7</name>
<evidence type="ECO:0000313" key="2">
    <source>
        <dbReference type="EMBL" id="EAU80562.2"/>
    </source>
</evidence>
<accession>A8PGS2</accession>
<protein>
    <submittedName>
        <fullName evidence="2">Uncharacterized protein</fullName>
    </submittedName>
</protein>
<dbReference type="VEuPathDB" id="FungiDB:CC1G_09959"/>